<proteinExistence type="predicted"/>
<accession>A0A6J4L9W9</accession>
<protein>
    <submittedName>
        <fullName evidence="1">Uncharacterized protein</fullName>
    </submittedName>
</protein>
<dbReference type="EMBL" id="CADCTR010002005">
    <property type="protein sequence ID" value="CAA9326223.1"/>
    <property type="molecule type" value="Genomic_DNA"/>
</dbReference>
<reference evidence="1" key="1">
    <citation type="submission" date="2020-02" db="EMBL/GenBank/DDBJ databases">
        <authorList>
            <person name="Meier V. D."/>
        </authorList>
    </citation>
    <scope>NUCLEOTIDE SEQUENCE</scope>
    <source>
        <strain evidence="1">AVDCRST_MAG93</strain>
    </source>
</reference>
<dbReference type="AlphaFoldDB" id="A0A6J4L9W9"/>
<evidence type="ECO:0000313" key="1">
    <source>
        <dbReference type="EMBL" id="CAA9326223.1"/>
    </source>
</evidence>
<name>A0A6J4L9W9_9CHLR</name>
<gene>
    <name evidence="1" type="ORF">AVDCRST_MAG93-5972</name>
</gene>
<sequence length="96" mass="10728">MGLSMSLDKVQDQLVEDWLQQKQVVRQCPACQADDWVILEMVEAPVRWPHELHSGGPSFPVIPRGCRNCGYLMFFAAAKMGLGASADDNEPDHTRT</sequence>
<organism evidence="1">
    <name type="scientific">uncultured Chloroflexia bacterium</name>
    <dbReference type="NCBI Taxonomy" id="1672391"/>
    <lineage>
        <taxon>Bacteria</taxon>
        <taxon>Bacillati</taxon>
        <taxon>Chloroflexota</taxon>
        <taxon>Chloroflexia</taxon>
        <taxon>environmental samples</taxon>
    </lineage>
</organism>